<proteinExistence type="predicted"/>
<keyword evidence="1" id="KW-0812">Transmembrane</keyword>
<feature type="transmembrane region" description="Helical" evidence="1">
    <location>
        <begin position="39"/>
        <end position="60"/>
    </location>
</feature>
<accession>A0AB34FXS4</accession>
<reference evidence="3" key="1">
    <citation type="submission" date="2023-01" db="EMBL/GenBank/DDBJ databases">
        <title>The growth and conidiation of Purpureocillium lavendulum are regulated by nitrogen source and histone H3K14 acetylation.</title>
        <authorList>
            <person name="Tang P."/>
            <person name="Han J."/>
            <person name="Zhang C."/>
            <person name="Tang P."/>
            <person name="Qi F."/>
            <person name="Zhang K."/>
            <person name="Liang L."/>
        </authorList>
    </citation>
    <scope>NUCLEOTIDE SEQUENCE</scope>
    <source>
        <strain evidence="3">YMF1.00683</strain>
    </source>
</reference>
<keyword evidence="1" id="KW-0472">Membrane</keyword>
<evidence type="ECO:0000259" key="2">
    <source>
        <dbReference type="Pfam" id="PF24800"/>
    </source>
</evidence>
<keyword evidence="1" id="KW-1133">Transmembrane helix</keyword>
<feature type="transmembrane region" description="Helical" evidence="1">
    <location>
        <begin position="72"/>
        <end position="90"/>
    </location>
</feature>
<dbReference type="PANTHER" id="PTHR42109">
    <property type="entry name" value="UNPLACED GENOMIC SCAFFOLD UM_SCAF_CONTIG_1.265, WHOLE GENOME SHOTGUN SEQUENCE"/>
    <property type="match status" value="1"/>
</dbReference>
<feature type="transmembrane region" description="Helical" evidence="1">
    <location>
        <begin position="180"/>
        <end position="203"/>
    </location>
</feature>
<evidence type="ECO:0000256" key="1">
    <source>
        <dbReference type="SAM" id="Phobius"/>
    </source>
</evidence>
<dbReference type="Proteomes" id="UP001163105">
    <property type="component" value="Unassembled WGS sequence"/>
</dbReference>
<name>A0AB34FXS4_9HYPO</name>
<feature type="domain" description="DUF7702" evidence="2">
    <location>
        <begin position="6"/>
        <end position="242"/>
    </location>
</feature>
<feature type="transmembrane region" description="Helical" evidence="1">
    <location>
        <begin position="6"/>
        <end position="27"/>
    </location>
</feature>
<feature type="transmembrane region" description="Helical" evidence="1">
    <location>
        <begin position="148"/>
        <end position="168"/>
    </location>
</feature>
<gene>
    <name evidence="3" type="ORF">O9K51_04777</name>
</gene>
<organism evidence="3 4">
    <name type="scientific">Purpureocillium lavendulum</name>
    <dbReference type="NCBI Taxonomy" id="1247861"/>
    <lineage>
        <taxon>Eukaryota</taxon>
        <taxon>Fungi</taxon>
        <taxon>Dikarya</taxon>
        <taxon>Ascomycota</taxon>
        <taxon>Pezizomycotina</taxon>
        <taxon>Sordariomycetes</taxon>
        <taxon>Hypocreomycetidae</taxon>
        <taxon>Hypocreales</taxon>
        <taxon>Ophiocordycipitaceae</taxon>
        <taxon>Purpureocillium</taxon>
    </lineage>
</organism>
<dbReference type="InterPro" id="IPR056119">
    <property type="entry name" value="DUF7702"/>
</dbReference>
<feature type="transmembrane region" description="Helical" evidence="1">
    <location>
        <begin position="215"/>
        <end position="236"/>
    </location>
</feature>
<evidence type="ECO:0000313" key="4">
    <source>
        <dbReference type="Proteomes" id="UP001163105"/>
    </source>
</evidence>
<dbReference type="PANTHER" id="PTHR42109:SF2">
    <property type="entry name" value="INTEGRAL MEMBRANE PROTEIN"/>
    <property type="match status" value="1"/>
</dbReference>
<feature type="transmembrane region" description="Helical" evidence="1">
    <location>
        <begin position="110"/>
        <end position="128"/>
    </location>
</feature>
<protein>
    <recommendedName>
        <fullName evidence="2">DUF7702 domain-containing protein</fullName>
    </recommendedName>
</protein>
<sequence length="265" mass="28812">MALGDQGYLSIAELIVYAPATVIAFIVCSRHGWHRASGWLYTLILCVVRITGAICQLITYSDNSDGLQRATLIIDSIGLSPLLFATLGMLSRLVDSINSKGPSPLGMKQFRLVQLLIMLGLILSIVGGTSGSTQNGHIEPAATAKAGIVLYFVAFAGLSGMLLAAFGYRSVVPTQERRILIAVAIAWPFLFVRLLYSTLAVFVHNQLFSIVSGSVAIHAGMAVAEEFVVVVIYLVLGISLKRLGFEDHSELASRPWKSHQRRRRR</sequence>
<dbReference type="Pfam" id="PF24800">
    <property type="entry name" value="DUF7702"/>
    <property type="match status" value="1"/>
</dbReference>
<keyword evidence="4" id="KW-1185">Reference proteome</keyword>
<dbReference type="EMBL" id="JAQHRD010000003">
    <property type="protein sequence ID" value="KAJ6443598.1"/>
    <property type="molecule type" value="Genomic_DNA"/>
</dbReference>
<evidence type="ECO:0000313" key="3">
    <source>
        <dbReference type="EMBL" id="KAJ6443598.1"/>
    </source>
</evidence>
<dbReference type="AlphaFoldDB" id="A0AB34FXS4"/>
<comment type="caution">
    <text evidence="3">The sequence shown here is derived from an EMBL/GenBank/DDBJ whole genome shotgun (WGS) entry which is preliminary data.</text>
</comment>